<dbReference type="OrthoDB" id="9805774at2"/>
<dbReference type="InterPro" id="IPR050555">
    <property type="entry name" value="Bact_Solute-Bind_Prot2"/>
</dbReference>
<dbReference type="Gene3D" id="1.10.260.40">
    <property type="entry name" value="lambda repressor-like DNA-binding domains"/>
    <property type="match status" value="1"/>
</dbReference>
<organism evidence="4 5">
    <name type="scientific">Pararobbsia silviterrae</name>
    <dbReference type="NCBI Taxonomy" id="1792498"/>
    <lineage>
        <taxon>Bacteria</taxon>
        <taxon>Pseudomonadati</taxon>
        <taxon>Pseudomonadota</taxon>
        <taxon>Betaproteobacteria</taxon>
        <taxon>Burkholderiales</taxon>
        <taxon>Burkholderiaceae</taxon>
        <taxon>Pararobbsia</taxon>
    </lineage>
</organism>
<dbReference type="EMBL" id="RBZU01000013">
    <property type="protein sequence ID" value="RKP47064.1"/>
    <property type="molecule type" value="Genomic_DNA"/>
</dbReference>
<comment type="caution">
    <text evidence="4">The sequence shown here is derived from an EMBL/GenBank/DDBJ whole genome shotgun (WGS) entry which is preliminary data.</text>
</comment>
<dbReference type="InterPro" id="IPR028082">
    <property type="entry name" value="Peripla_BP_I"/>
</dbReference>
<proteinExistence type="inferred from homology"/>
<dbReference type="CDD" id="cd06307">
    <property type="entry name" value="PBP1_sugar_binding"/>
    <property type="match status" value="1"/>
</dbReference>
<sequence>MISSLNGRATIVDIAREAEVSTATVDRVLNGRQGVRALTIDKVLRAARRLDYIASEPTPHALPIRAAEHPSAGPRVYDFVLPAGGNTFIRELAERIEGLHEELAPLPITGRVHFIEGFDPEVLARSLVKIGRDSKGVAFVALEHPFVREAVRHLVERGVTVVTLVSDLSSSKRAGYVGIDNRAAGRTAGLLLGRFIGPRAGKIAMIAGSLAYRGHEEREMGFLHIISEAYPDLEIVGLREGHDDAERNYAQTRGLLDQHPDLMGIYNIGAGSAGVGAALRESGRAGEICFIGHEITSDTRSLVVDGVMDAVVAQNPRREAVDACRMLLNVEAGRDPSTGIAPTRIDIYVRENLP</sequence>
<dbReference type="CDD" id="cd01392">
    <property type="entry name" value="HTH_LacI"/>
    <property type="match status" value="1"/>
</dbReference>
<evidence type="ECO:0000313" key="4">
    <source>
        <dbReference type="EMBL" id="RKP47064.1"/>
    </source>
</evidence>
<evidence type="ECO:0000259" key="3">
    <source>
        <dbReference type="PROSITE" id="PS50932"/>
    </source>
</evidence>
<dbReference type="SMART" id="SM00354">
    <property type="entry name" value="HTH_LACI"/>
    <property type="match status" value="1"/>
</dbReference>
<keyword evidence="4" id="KW-0238">DNA-binding</keyword>
<dbReference type="AlphaFoldDB" id="A0A494XG61"/>
<dbReference type="InterPro" id="IPR010982">
    <property type="entry name" value="Lambda_DNA-bd_dom_sf"/>
</dbReference>
<dbReference type="GO" id="GO:0030288">
    <property type="term" value="C:outer membrane-bounded periplasmic space"/>
    <property type="evidence" value="ECO:0007669"/>
    <property type="project" value="TreeGrafter"/>
</dbReference>
<dbReference type="Proteomes" id="UP000270342">
    <property type="component" value="Unassembled WGS sequence"/>
</dbReference>
<protein>
    <submittedName>
        <fullName evidence="4">LacI family DNA-binding transcriptional regulator</fullName>
    </submittedName>
</protein>
<dbReference type="Gene3D" id="3.40.50.2300">
    <property type="match status" value="2"/>
</dbReference>
<dbReference type="PANTHER" id="PTHR30036:SF7">
    <property type="entry name" value="ABC TRANSPORTER PERIPLASMIC-BINDING PROTEIN YPHF"/>
    <property type="match status" value="1"/>
</dbReference>
<comment type="subcellular location">
    <subcellularLocation>
        <location evidence="1">Periplasm</location>
    </subcellularLocation>
</comment>
<dbReference type="SUPFAM" id="SSF53822">
    <property type="entry name" value="Periplasmic binding protein-like I"/>
    <property type="match status" value="1"/>
</dbReference>
<dbReference type="Pfam" id="PF00356">
    <property type="entry name" value="LacI"/>
    <property type="match status" value="1"/>
</dbReference>
<dbReference type="GO" id="GO:0003677">
    <property type="term" value="F:DNA binding"/>
    <property type="evidence" value="ECO:0007669"/>
    <property type="project" value="UniProtKB-KW"/>
</dbReference>
<dbReference type="SUPFAM" id="SSF47413">
    <property type="entry name" value="lambda repressor-like DNA-binding domains"/>
    <property type="match status" value="1"/>
</dbReference>
<dbReference type="PROSITE" id="PS50932">
    <property type="entry name" value="HTH_LACI_2"/>
    <property type="match status" value="1"/>
</dbReference>
<dbReference type="GO" id="GO:0030246">
    <property type="term" value="F:carbohydrate binding"/>
    <property type="evidence" value="ECO:0007669"/>
    <property type="project" value="TreeGrafter"/>
</dbReference>
<dbReference type="InterPro" id="IPR025997">
    <property type="entry name" value="SBP_2_dom"/>
</dbReference>
<evidence type="ECO:0000313" key="5">
    <source>
        <dbReference type="Proteomes" id="UP000270342"/>
    </source>
</evidence>
<dbReference type="PANTHER" id="PTHR30036">
    <property type="entry name" value="D-XYLOSE-BINDING PERIPLASMIC PROTEIN"/>
    <property type="match status" value="1"/>
</dbReference>
<feature type="domain" description="HTH lacI-type" evidence="3">
    <location>
        <begin position="9"/>
        <end position="66"/>
    </location>
</feature>
<dbReference type="InterPro" id="IPR000843">
    <property type="entry name" value="HTH_LacI"/>
</dbReference>
<dbReference type="Pfam" id="PF13407">
    <property type="entry name" value="Peripla_BP_4"/>
    <property type="match status" value="1"/>
</dbReference>
<evidence type="ECO:0000256" key="2">
    <source>
        <dbReference type="ARBA" id="ARBA00007639"/>
    </source>
</evidence>
<reference evidence="4 5" key="1">
    <citation type="submission" date="2018-10" db="EMBL/GenBank/DDBJ databases">
        <title>Robbsia sp. DHC34, isolated from soil.</title>
        <authorList>
            <person name="Gao Z.-H."/>
            <person name="Qiu L.-H."/>
        </authorList>
    </citation>
    <scope>NUCLEOTIDE SEQUENCE [LARGE SCALE GENOMIC DNA]</scope>
    <source>
        <strain evidence="4 5">DHC34</strain>
    </source>
</reference>
<accession>A0A494XG61</accession>
<name>A0A494XG61_9BURK</name>
<keyword evidence="5" id="KW-1185">Reference proteome</keyword>
<evidence type="ECO:0000256" key="1">
    <source>
        <dbReference type="ARBA" id="ARBA00004418"/>
    </source>
</evidence>
<dbReference type="PROSITE" id="PS00356">
    <property type="entry name" value="HTH_LACI_1"/>
    <property type="match status" value="1"/>
</dbReference>
<gene>
    <name evidence="4" type="ORF">D7S86_23205</name>
</gene>
<comment type="similarity">
    <text evidence="2">Belongs to the bacterial solute-binding protein 2 family.</text>
</comment>
<dbReference type="RefSeq" id="WP_121089840.1">
    <property type="nucleotide sequence ID" value="NZ_RBZU01000013.1"/>
</dbReference>
<dbReference type="GO" id="GO:0006355">
    <property type="term" value="P:regulation of DNA-templated transcription"/>
    <property type="evidence" value="ECO:0007669"/>
    <property type="project" value="InterPro"/>
</dbReference>